<dbReference type="AlphaFoldDB" id="A0A821ASF8"/>
<feature type="region of interest" description="Disordered" evidence="1">
    <location>
        <begin position="1"/>
        <end position="38"/>
    </location>
</feature>
<dbReference type="EMBL" id="CAJOBO010008043">
    <property type="protein sequence ID" value="CAF4580413.1"/>
    <property type="molecule type" value="Genomic_DNA"/>
</dbReference>
<protein>
    <submittedName>
        <fullName evidence="2">Uncharacterized protein</fullName>
    </submittedName>
</protein>
<gene>
    <name evidence="2" type="ORF">HFQ381_LOCUS32487</name>
</gene>
<name>A0A821ASF8_9BILA</name>
<organism evidence="2 3">
    <name type="scientific">Rotaria socialis</name>
    <dbReference type="NCBI Taxonomy" id="392032"/>
    <lineage>
        <taxon>Eukaryota</taxon>
        <taxon>Metazoa</taxon>
        <taxon>Spiralia</taxon>
        <taxon>Gnathifera</taxon>
        <taxon>Rotifera</taxon>
        <taxon>Eurotatoria</taxon>
        <taxon>Bdelloidea</taxon>
        <taxon>Philodinida</taxon>
        <taxon>Philodinidae</taxon>
        <taxon>Rotaria</taxon>
    </lineage>
</organism>
<evidence type="ECO:0000313" key="2">
    <source>
        <dbReference type="EMBL" id="CAF4580413.1"/>
    </source>
</evidence>
<accession>A0A821ASF8</accession>
<evidence type="ECO:0000313" key="3">
    <source>
        <dbReference type="Proteomes" id="UP000663851"/>
    </source>
</evidence>
<comment type="caution">
    <text evidence="2">The sequence shown here is derived from an EMBL/GenBank/DDBJ whole genome shotgun (WGS) entry which is preliminary data.</text>
</comment>
<feature type="compositionally biased region" description="Pro residues" evidence="1">
    <location>
        <begin position="1"/>
        <end position="24"/>
    </location>
</feature>
<sequence>PSPSSGPSPSPPPPPPMPIVPNPPIKKKGRNIKSSVLI</sequence>
<evidence type="ECO:0000256" key="1">
    <source>
        <dbReference type="SAM" id="MobiDB-lite"/>
    </source>
</evidence>
<feature type="non-terminal residue" evidence="2">
    <location>
        <position position="1"/>
    </location>
</feature>
<reference evidence="2" key="1">
    <citation type="submission" date="2021-02" db="EMBL/GenBank/DDBJ databases">
        <authorList>
            <person name="Nowell W R."/>
        </authorList>
    </citation>
    <scope>NUCLEOTIDE SEQUENCE</scope>
</reference>
<proteinExistence type="predicted"/>
<dbReference type="Proteomes" id="UP000663851">
    <property type="component" value="Unassembled WGS sequence"/>
</dbReference>